<protein>
    <submittedName>
        <fullName evidence="2">EGF-like domain-containing protein</fullName>
    </submittedName>
</protein>
<reference evidence="2" key="1">
    <citation type="submission" date="2022-11" db="UniProtKB">
        <authorList>
            <consortium name="WormBaseParasite"/>
        </authorList>
    </citation>
    <scope>IDENTIFICATION</scope>
</reference>
<organism evidence="1 2">
    <name type="scientific">Panagrolaimus sp. PS1159</name>
    <dbReference type="NCBI Taxonomy" id="55785"/>
    <lineage>
        <taxon>Eukaryota</taxon>
        <taxon>Metazoa</taxon>
        <taxon>Ecdysozoa</taxon>
        <taxon>Nematoda</taxon>
        <taxon>Chromadorea</taxon>
        <taxon>Rhabditida</taxon>
        <taxon>Tylenchina</taxon>
        <taxon>Panagrolaimomorpha</taxon>
        <taxon>Panagrolaimoidea</taxon>
        <taxon>Panagrolaimidae</taxon>
        <taxon>Panagrolaimus</taxon>
    </lineage>
</organism>
<sequence>MFKFCFVLLIVGVVVADKSGRSRYSKDPIKQPYLKRHARQAPQQQPAPVQAPQPQQPVTIAVPTNMAEQCTAAECNNRGTCFGTKQSPICLCSLGYAGTRCEETYCDNARDCNGRGLCMGTSSRFTCLCNFGFTGERCDTETSTGVTVPAVSTAPTAPQQNIPSKKH</sequence>
<dbReference type="WBParaSite" id="PS1159_v2.g16245.t1">
    <property type="protein sequence ID" value="PS1159_v2.g16245.t1"/>
    <property type="gene ID" value="PS1159_v2.g16245"/>
</dbReference>
<proteinExistence type="predicted"/>
<evidence type="ECO:0000313" key="2">
    <source>
        <dbReference type="WBParaSite" id="PS1159_v2.g16245.t1"/>
    </source>
</evidence>
<name>A0AC35FD42_9BILA</name>
<dbReference type="Proteomes" id="UP000887580">
    <property type="component" value="Unplaced"/>
</dbReference>
<accession>A0AC35FD42</accession>
<evidence type="ECO:0000313" key="1">
    <source>
        <dbReference type="Proteomes" id="UP000887580"/>
    </source>
</evidence>